<evidence type="ECO:0000256" key="1">
    <source>
        <dbReference type="SAM" id="Phobius"/>
    </source>
</evidence>
<feature type="transmembrane region" description="Helical" evidence="1">
    <location>
        <begin position="150"/>
        <end position="174"/>
    </location>
</feature>
<dbReference type="RefSeq" id="WP_185240615.1">
    <property type="nucleotide sequence ID" value="NZ_JACEGC010000104.1"/>
</dbReference>
<evidence type="ECO:0000313" key="2">
    <source>
        <dbReference type="EMBL" id="MBC1196982.1"/>
    </source>
</evidence>
<reference evidence="2 3" key="1">
    <citation type="submission" date="2020-07" db="EMBL/GenBank/DDBJ databases">
        <title>Genomes of two Microcystis aeruginosa (Cyanobacteria) strains from Florida (USA) with disparate toxicogenic potential.</title>
        <authorList>
            <person name="Lefler F.W."/>
            <person name="Barbosa M."/>
            <person name="Berthold D.E."/>
            <person name="Laughinghouse H.D. IV."/>
        </authorList>
    </citation>
    <scope>NUCLEOTIDE SEQUENCE [LARGE SCALE GENOMIC DNA]</scope>
    <source>
        <strain evidence="2 3">BLCCF158</strain>
    </source>
</reference>
<dbReference type="EMBL" id="JACEGC010000104">
    <property type="protein sequence ID" value="MBC1196982.1"/>
    <property type="molecule type" value="Genomic_DNA"/>
</dbReference>
<protein>
    <recommendedName>
        <fullName evidence="4">O-antigen polymerase</fullName>
    </recommendedName>
</protein>
<proteinExistence type="predicted"/>
<feature type="transmembrane region" description="Helical" evidence="1">
    <location>
        <begin position="445"/>
        <end position="465"/>
    </location>
</feature>
<keyword evidence="1" id="KW-0812">Transmembrane</keyword>
<sequence length="493" mass="55559">MNGEKQILFIVITASLCIFVISLLSVNFGVKSALLVAMLIPCVILSYKFPRWGLLAFLTYLPFGGTITYAIADSFKGAGTQITSFFHLAKDAFYFPALMGILVSSPTFGQLKPKIKPLLLTLSILLGVCLLTLLLVNLPQQLVAQGEKPFLMGLIGLKVLIGYIPLILCAYYFVRTRRDLYFLLRWLVILILICCSLCLMQYFLLVSGICPGSSSLLESDSLKPSLRVRCWVGGSLLYNPAKGLIRLPGTFVSPWHWGWFLISSSFITYAASLSDPSRHWRLVARLGIAMVLVATFISGQRIAFLLVPSSFLTLLLLTEKERKWLPLKLGSLVLLSLFTASQLDIVQQRVASFINRWNYSNPLDFMAWQFQWIFQQEIVPWLGYGLGRATDAARHFGVTSLIETFHVKLIYEIGFLGVLAFLGVVSTLSFLTFKAYRSQQDLSQHYLGICLWVFVLFISYNPYYYPLTVDPVGVYYWFLAGILLKLPELDRVC</sequence>
<feature type="transmembrane region" description="Helical" evidence="1">
    <location>
        <begin position="186"/>
        <end position="209"/>
    </location>
</feature>
<comment type="caution">
    <text evidence="2">The sequence shown here is derived from an EMBL/GenBank/DDBJ whole genome shotgun (WGS) entry which is preliminary data.</text>
</comment>
<dbReference type="AlphaFoldDB" id="A0A841V2R4"/>
<feature type="transmembrane region" description="Helical" evidence="1">
    <location>
        <begin position="92"/>
        <end position="111"/>
    </location>
</feature>
<feature type="transmembrane region" description="Helical" evidence="1">
    <location>
        <begin position="7"/>
        <end position="24"/>
    </location>
</feature>
<accession>A0A841V2R4</accession>
<organism evidence="2 3">
    <name type="scientific">Microcystis aeruginosa BLCC-F158</name>
    <dbReference type="NCBI Taxonomy" id="2755316"/>
    <lineage>
        <taxon>Bacteria</taxon>
        <taxon>Bacillati</taxon>
        <taxon>Cyanobacteriota</taxon>
        <taxon>Cyanophyceae</taxon>
        <taxon>Oscillatoriophycideae</taxon>
        <taxon>Chroococcales</taxon>
        <taxon>Microcystaceae</taxon>
        <taxon>Microcystis</taxon>
    </lineage>
</organism>
<keyword evidence="1" id="KW-1133">Transmembrane helix</keyword>
<gene>
    <name evidence="2" type="ORF">H0901_17435</name>
</gene>
<evidence type="ECO:0008006" key="4">
    <source>
        <dbReference type="Google" id="ProtNLM"/>
    </source>
</evidence>
<feature type="transmembrane region" description="Helical" evidence="1">
    <location>
        <begin position="256"/>
        <end position="274"/>
    </location>
</feature>
<feature type="transmembrane region" description="Helical" evidence="1">
    <location>
        <begin position="118"/>
        <end position="138"/>
    </location>
</feature>
<name>A0A841V2R4_MICAE</name>
<dbReference type="Proteomes" id="UP000525432">
    <property type="component" value="Unassembled WGS sequence"/>
</dbReference>
<feature type="transmembrane region" description="Helical" evidence="1">
    <location>
        <begin position="409"/>
        <end position="433"/>
    </location>
</feature>
<feature type="transmembrane region" description="Helical" evidence="1">
    <location>
        <begin position="30"/>
        <end position="47"/>
    </location>
</feature>
<evidence type="ECO:0000313" key="3">
    <source>
        <dbReference type="Proteomes" id="UP000525432"/>
    </source>
</evidence>
<feature type="transmembrane region" description="Helical" evidence="1">
    <location>
        <begin position="286"/>
        <end position="307"/>
    </location>
</feature>
<keyword evidence="1" id="KW-0472">Membrane</keyword>
<feature type="transmembrane region" description="Helical" evidence="1">
    <location>
        <begin position="54"/>
        <end position="72"/>
    </location>
</feature>